<feature type="domain" description="Transposase MuDR plant" evidence="2">
    <location>
        <begin position="139"/>
        <end position="201"/>
    </location>
</feature>
<accession>A0ABR2RH21</accession>
<evidence type="ECO:0000259" key="2">
    <source>
        <dbReference type="Pfam" id="PF03108"/>
    </source>
</evidence>
<evidence type="ECO:0000313" key="3">
    <source>
        <dbReference type="EMBL" id="KAK9012084.1"/>
    </source>
</evidence>
<keyword evidence="4" id="KW-1185">Reference proteome</keyword>
<dbReference type="EMBL" id="JBBPBN010000022">
    <property type="protein sequence ID" value="KAK9012084.1"/>
    <property type="molecule type" value="Genomic_DNA"/>
</dbReference>
<comment type="caution">
    <text evidence="3">The sequence shown here is derived from an EMBL/GenBank/DDBJ whole genome shotgun (WGS) entry which is preliminary data.</text>
</comment>
<proteinExistence type="predicted"/>
<organism evidence="3 4">
    <name type="scientific">Hibiscus sabdariffa</name>
    <name type="common">roselle</name>
    <dbReference type="NCBI Taxonomy" id="183260"/>
    <lineage>
        <taxon>Eukaryota</taxon>
        <taxon>Viridiplantae</taxon>
        <taxon>Streptophyta</taxon>
        <taxon>Embryophyta</taxon>
        <taxon>Tracheophyta</taxon>
        <taxon>Spermatophyta</taxon>
        <taxon>Magnoliopsida</taxon>
        <taxon>eudicotyledons</taxon>
        <taxon>Gunneridae</taxon>
        <taxon>Pentapetalae</taxon>
        <taxon>rosids</taxon>
        <taxon>malvids</taxon>
        <taxon>Malvales</taxon>
        <taxon>Malvaceae</taxon>
        <taxon>Malvoideae</taxon>
        <taxon>Hibiscus</taxon>
    </lineage>
</organism>
<feature type="compositionally biased region" description="Polar residues" evidence="1">
    <location>
        <begin position="98"/>
        <end position="108"/>
    </location>
</feature>
<dbReference type="Pfam" id="PF03108">
    <property type="entry name" value="DBD_Tnp_Mut"/>
    <property type="match status" value="1"/>
</dbReference>
<dbReference type="PANTHER" id="PTHR31973">
    <property type="entry name" value="POLYPROTEIN, PUTATIVE-RELATED"/>
    <property type="match status" value="1"/>
</dbReference>
<reference evidence="3 4" key="1">
    <citation type="journal article" date="2024" name="G3 (Bethesda)">
        <title>Genome assembly of Hibiscus sabdariffa L. provides insights into metabolisms of medicinal natural products.</title>
        <authorList>
            <person name="Kim T."/>
        </authorList>
    </citation>
    <scope>NUCLEOTIDE SEQUENCE [LARGE SCALE GENOMIC DNA]</scope>
    <source>
        <strain evidence="3">TK-2024</strain>
        <tissue evidence="3">Old leaves</tissue>
    </source>
</reference>
<evidence type="ECO:0000256" key="1">
    <source>
        <dbReference type="SAM" id="MobiDB-lite"/>
    </source>
</evidence>
<sequence>MRNIKKKSLSDDVHVDNNFEDAAIVETSNVRANKRKEEKQKIDRDAATVETSNVRANKCKEEKQKIDRDVATAETSNVRANNQEKEKQKIDRDDGSGDVTNYIHSSDVGSYDSEEDVEVVCKKSKKVFYDPSKPVPCLALGLIFTSTRPFKDALVNYVVVRRFDYKLVRNENDKVNAKCKGEGCPWEIYAYIDNNDGFFKVKKLISQHECSVTFKNSKATYKFIGKHFLGKLRIIPKLTLQEMQRLIKEELHVDVPINLCCKARMWAKEEINGRVKYKFDRLFDYATALRQAGPNCNVDLMVKWRQRKLGGGSGKT</sequence>
<evidence type="ECO:0000313" key="4">
    <source>
        <dbReference type="Proteomes" id="UP001396334"/>
    </source>
</evidence>
<name>A0ABR2RH21_9ROSI</name>
<dbReference type="PANTHER" id="PTHR31973:SF187">
    <property type="entry name" value="MUTATOR TRANSPOSASE MUDRA PROTEIN"/>
    <property type="match status" value="1"/>
</dbReference>
<dbReference type="InterPro" id="IPR004332">
    <property type="entry name" value="Transposase_MuDR"/>
</dbReference>
<protein>
    <recommendedName>
        <fullName evidence="2">Transposase MuDR plant domain-containing protein</fullName>
    </recommendedName>
</protein>
<feature type="compositionally biased region" description="Basic and acidic residues" evidence="1">
    <location>
        <begin position="35"/>
        <end position="47"/>
    </location>
</feature>
<feature type="compositionally biased region" description="Basic and acidic residues" evidence="1">
    <location>
        <begin position="82"/>
        <end position="95"/>
    </location>
</feature>
<dbReference type="Proteomes" id="UP001396334">
    <property type="component" value="Unassembled WGS sequence"/>
</dbReference>
<feature type="compositionally biased region" description="Basic and acidic residues" evidence="1">
    <location>
        <begin position="58"/>
        <end position="71"/>
    </location>
</feature>
<feature type="region of interest" description="Disordered" evidence="1">
    <location>
        <begin position="32"/>
        <end position="109"/>
    </location>
</feature>
<gene>
    <name evidence="3" type="ORF">V6N11_040154</name>
</gene>